<proteinExistence type="predicted"/>
<dbReference type="KEGG" id="cia:BEN51_02705"/>
<evidence type="ECO:0000313" key="3">
    <source>
        <dbReference type="Proteomes" id="UP000264883"/>
    </source>
</evidence>
<dbReference type="Pfam" id="PF04230">
    <property type="entry name" value="PS_pyruv_trans"/>
    <property type="match status" value="1"/>
</dbReference>
<evidence type="ECO:0000313" key="2">
    <source>
        <dbReference type="EMBL" id="ASW42429.1"/>
    </source>
</evidence>
<keyword evidence="3" id="KW-1185">Reference proteome</keyword>
<sequence>MYKKKRICTITHHTVPNYGAVLQVFALQKAILKLGYNSEILDYDSDRVKKKYVTNFFQIRSFKQLLKYIAFPSEKIRNKKIRDFVKQNIKISNKKYKRNELVLANNEYDLFITGSDQVWNLNIHEGDTSYMLDFVVDSRKKGSYAASFGYSEIPEKFKETTKKCLKDFYYYNVREKEGKDILYNLIGRESQVVVDPTLLLEKNDYSNIIKETNFKGQYIFIYNLTQSPSLIKFAKDFAENKGLKVVCINTNHKKEEGCININDASPQEFLGYLKNSEYVVTSSFHGMIFSLIFNKQFFYELNNKKSNNNSRLINLARLLGIEDREIKLEKSFEMYTPINYEEVNKIIKIEQQISLGVLEKMLKQSEA</sequence>
<feature type="domain" description="Polysaccharide pyruvyl transferase" evidence="1">
    <location>
        <begin position="17"/>
        <end position="298"/>
    </location>
</feature>
<reference evidence="2 3" key="1">
    <citation type="submission" date="2016-08" db="EMBL/GenBank/DDBJ databases">
        <title>Complete Genome Sequence Of The Indigo Reducing Clostridium isatidis DSM15098.</title>
        <authorList>
            <person name="Little G.T."/>
            <person name="Minton N.P."/>
        </authorList>
    </citation>
    <scope>NUCLEOTIDE SEQUENCE [LARGE SCALE GENOMIC DNA]</scope>
    <source>
        <strain evidence="2 3">DSM 15098</strain>
    </source>
</reference>
<organism evidence="2 3">
    <name type="scientific">Clostridium isatidis</name>
    <dbReference type="NCBI Taxonomy" id="182773"/>
    <lineage>
        <taxon>Bacteria</taxon>
        <taxon>Bacillati</taxon>
        <taxon>Bacillota</taxon>
        <taxon>Clostridia</taxon>
        <taxon>Eubacteriales</taxon>
        <taxon>Clostridiaceae</taxon>
        <taxon>Clostridium</taxon>
    </lineage>
</organism>
<evidence type="ECO:0000259" key="1">
    <source>
        <dbReference type="Pfam" id="PF04230"/>
    </source>
</evidence>
<dbReference type="EMBL" id="CP016786">
    <property type="protein sequence ID" value="ASW42429.1"/>
    <property type="molecule type" value="Genomic_DNA"/>
</dbReference>
<accession>A0A343JA71</accession>
<name>A0A343JA71_9CLOT</name>
<dbReference type="InterPro" id="IPR007345">
    <property type="entry name" value="Polysacch_pyruvyl_Trfase"/>
</dbReference>
<gene>
    <name evidence="2" type="ORF">BEN51_02705</name>
</gene>
<dbReference type="AlphaFoldDB" id="A0A343JA71"/>
<dbReference type="Proteomes" id="UP000264883">
    <property type="component" value="Chromosome"/>
</dbReference>
<dbReference type="OrthoDB" id="9799278at2"/>
<protein>
    <recommendedName>
        <fullName evidence="1">Polysaccharide pyruvyl transferase domain-containing protein</fullName>
    </recommendedName>
</protein>
<dbReference type="RefSeq" id="WP_119864562.1">
    <property type="nucleotide sequence ID" value="NZ_CP016786.1"/>
</dbReference>